<dbReference type="Proteomes" id="UP000318834">
    <property type="component" value="Unassembled WGS sequence"/>
</dbReference>
<dbReference type="InterPro" id="IPR036409">
    <property type="entry name" value="Aldolase_II/adducin_N_sf"/>
</dbReference>
<dbReference type="NCBIfam" id="TIGR02632">
    <property type="entry name" value="RhaD_aldol-ADH"/>
    <property type="match status" value="1"/>
</dbReference>
<feature type="domain" description="Class II aldolase/adducin N-terminal" evidence="3">
    <location>
        <begin position="19"/>
        <end position="218"/>
    </location>
</feature>
<evidence type="ECO:0000259" key="3">
    <source>
        <dbReference type="SMART" id="SM01007"/>
    </source>
</evidence>
<dbReference type="GO" id="GO:0016491">
    <property type="term" value="F:oxidoreductase activity"/>
    <property type="evidence" value="ECO:0007669"/>
    <property type="project" value="UniProtKB-KW"/>
</dbReference>
<dbReference type="NCBIfam" id="NF006189">
    <property type="entry name" value="PRK08324.1-3"/>
    <property type="match status" value="1"/>
</dbReference>
<comment type="caution">
    <text evidence="4">The sequence shown here is derived from an EMBL/GenBank/DDBJ whole genome shotgun (WGS) entry which is preliminary data.</text>
</comment>
<dbReference type="InterPro" id="IPR013454">
    <property type="entry name" value="Bifunc_RhaD/ADH"/>
</dbReference>
<proteinExistence type="inferred from homology"/>
<dbReference type="SUPFAM" id="SSF51735">
    <property type="entry name" value="NAD(P)-binding Rossmann-fold domains"/>
    <property type="match status" value="1"/>
</dbReference>
<evidence type="ECO:0000256" key="1">
    <source>
        <dbReference type="ARBA" id="ARBA00006484"/>
    </source>
</evidence>
<evidence type="ECO:0000313" key="4">
    <source>
        <dbReference type="EMBL" id="TMI76045.1"/>
    </source>
</evidence>
<accession>A0A537IXP8</accession>
<dbReference type="Pfam" id="PF00596">
    <property type="entry name" value="Aldolase_II"/>
    <property type="match status" value="1"/>
</dbReference>
<dbReference type="AlphaFoldDB" id="A0A537IXP8"/>
<comment type="similarity">
    <text evidence="1">Belongs to the short-chain dehydrogenases/reductases (SDR) family.</text>
</comment>
<gene>
    <name evidence="4" type="ORF">E6H05_04815</name>
</gene>
<dbReference type="InterPro" id="IPR001303">
    <property type="entry name" value="Aldolase_II/adducin_N"/>
</dbReference>
<keyword evidence="2" id="KW-0560">Oxidoreductase</keyword>
<dbReference type="Pfam" id="PF13561">
    <property type="entry name" value="adh_short_C2"/>
    <property type="match status" value="1"/>
</dbReference>
<dbReference type="InterPro" id="IPR002347">
    <property type="entry name" value="SDR_fam"/>
</dbReference>
<dbReference type="EMBL" id="VBAP01000031">
    <property type="protein sequence ID" value="TMI76045.1"/>
    <property type="molecule type" value="Genomic_DNA"/>
</dbReference>
<dbReference type="Gene3D" id="3.40.225.10">
    <property type="entry name" value="Class II aldolase/adducin N-terminal domain"/>
    <property type="match status" value="1"/>
</dbReference>
<dbReference type="InterPro" id="IPR036291">
    <property type="entry name" value="NAD(P)-bd_dom_sf"/>
</dbReference>
<reference evidence="4 5" key="1">
    <citation type="journal article" date="2019" name="Nat. Microbiol.">
        <title>Mediterranean grassland soil C-N compound turnover is dependent on rainfall and depth, and is mediated by genomically divergent microorganisms.</title>
        <authorList>
            <person name="Diamond S."/>
            <person name="Andeer P.F."/>
            <person name="Li Z."/>
            <person name="Crits-Christoph A."/>
            <person name="Burstein D."/>
            <person name="Anantharaman K."/>
            <person name="Lane K.R."/>
            <person name="Thomas B.C."/>
            <person name="Pan C."/>
            <person name="Northen T.R."/>
            <person name="Banfield J.F."/>
        </authorList>
    </citation>
    <scope>NUCLEOTIDE SEQUENCE [LARGE SCALE GENOMIC DNA]</scope>
    <source>
        <strain evidence="4">NP_8</strain>
    </source>
</reference>
<evidence type="ECO:0000313" key="5">
    <source>
        <dbReference type="Proteomes" id="UP000318834"/>
    </source>
</evidence>
<sequence length="687" mass="74125">MPGNLWNEEAAARQPALDGLVYRSTLLARDRSVVNIFGGNTSAKLIDTDHLGRSVELLWVKGSGTDMAAIPETGFAALRLAEILPLTARDAMTDEEMVEYLTRCAAFPNRPRQSIETLLHAFLPARHVDHTHPDAVISLACASDGQALCRRLWGHRAVWVDYTRPGFSLSQWVSRGVRTAPQAELVVMGKHGLITWGQSSRECYERTIRAIADAEEFIAGQRRGQTVFSGTAVPALPPQTRRETLARLLPVLRGTVSRQRPAVLGVDESGPAVAFAGSEGAAALSQVGAACPDHLVHTKRVPLFVTWTPGEGIEPLLVRLPAAVDAYATAYARYFEEHRKSGDQMRDPYPRVILIPGLGMITAGDDAHGADVSRQLYHRAIAVMEGCQRVGEFTSLTPQEAYDIEYWPLELYKLTLRPAPGELAGRVAVVTGGASGIGRATARRLARDGAHVAIFDINDTGAQTVAGELTERHGTGRGMAVHCDVTDEAAVAEAFRTVVLAYGGVDAVVSSAGIALSAPIDDTTLRDWTRTMDVLATGYFLISRQAFRLWKDQRMGGSLIFVTSKNSVVASRNAAAYNTAKAAELHLARSLAEEGGAIGVRVNSVLPDAVLQDSGIWDAGWRQARAAAYGIRPEELDEYYRQRTVLKVNVLPEHVAEAISFLAGPRASRTTGAALTVDGGVTAAYLR</sequence>
<dbReference type="PANTHER" id="PTHR43669:SF8">
    <property type="entry name" value="SHORT-CHAIN TYPE DEHYDROGENASE_REDUCTASE-RELATED"/>
    <property type="match status" value="1"/>
</dbReference>
<dbReference type="NCBIfam" id="NF006190">
    <property type="entry name" value="PRK08324.1-4"/>
    <property type="match status" value="1"/>
</dbReference>
<organism evidence="4 5">
    <name type="scientific">Candidatus Segetimicrobium genomatis</name>
    <dbReference type="NCBI Taxonomy" id="2569760"/>
    <lineage>
        <taxon>Bacteria</taxon>
        <taxon>Bacillati</taxon>
        <taxon>Candidatus Sysuimicrobiota</taxon>
        <taxon>Candidatus Sysuimicrobiia</taxon>
        <taxon>Candidatus Sysuimicrobiales</taxon>
        <taxon>Candidatus Segetimicrobiaceae</taxon>
        <taxon>Candidatus Segetimicrobium</taxon>
    </lineage>
</organism>
<protein>
    <submittedName>
        <fullName evidence="4">Bifunctional aldolase/short-chain dehydrogenase</fullName>
    </submittedName>
</protein>
<dbReference type="PRINTS" id="PR00081">
    <property type="entry name" value="GDHRDH"/>
</dbReference>
<dbReference type="PANTHER" id="PTHR43669">
    <property type="entry name" value="5-KETO-D-GLUCONATE 5-REDUCTASE"/>
    <property type="match status" value="1"/>
</dbReference>
<dbReference type="FunFam" id="3.40.50.720:FF:000084">
    <property type="entry name" value="Short-chain dehydrogenase reductase"/>
    <property type="match status" value="1"/>
</dbReference>
<dbReference type="Gene3D" id="3.40.50.720">
    <property type="entry name" value="NAD(P)-binding Rossmann-like Domain"/>
    <property type="match status" value="1"/>
</dbReference>
<dbReference type="SUPFAM" id="SSF53639">
    <property type="entry name" value="AraD/HMP-PK domain-like"/>
    <property type="match status" value="1"/>
</dbReference>
<name>A0A537IXP8_9BACT</name>
<dbReference type="SMART" id="SM01007">
    <property type="entry name" value="Aldolase_II"/>
    <property type="match status" value="1"/>
</dbReference>
<evidence type="ECO:0000256" key="2">
    <source>
        <dbReference type="ARBA" id="ARBA00023002"/>
    </source>
</evidence>